<dbReference type="RefSeq" id="WP_123216391.1">
    <property type="nucleotide sequence ID" value="NZ_RJTM01000091.1"/>
</dbReference>
<reference evidence="4 5" key="1">
    <citation type="submission" date="2018-10" db="EMBL/GenBank/DDBJ databases">
        <title>Sinomicrobium pectinilyticum sp. nov., a pectinase-producing bacterium isolated from alkaline and saline soil, and emended description of the genus Sinomicrobium.</title>
        <authorList>
            <person name="Cheng B."/>
            <person name="Li C."/>
            <person name="Lai Q."/>
            <person name="Du M."/>
            <person name="Shao Z."/>
            <person name="Xu P."/>
            <person name="Yang C."/>
        </authorList>
    </citation>
    <scope>NUCLEOTIDE SEQUENCE [LARGE SCALE GENOMIC DNA]</scope>
    <source>
        <strain evidence="4 5">5DNS001</strain>
    </source>
</reference>
<dbReference type="PANTHER" id="PTHR43086">
    <property type="entry name" value="VERY-LONG-CHAIN 3-OXOOACYL-COA REDUCTASE"/>
    <property type="match status" value="1"/>
</dbReference>
<dbReference type="EMBL" id="RJTM01000091">
    <property type="protein sequence ID" value="RNL85135.1"/>
    <property type="molecule type" value="Genomic_DNA"/>
</dbReference>
<accession>A0A3N0EBB5</accession>
<dbReference type="Proteomes" id="UP000267469">
    <property type="component" value="Unassembled WGS sequence"/>
</dbReference>
<dbReference type="PIRSF" id="PIRSF000126">
    <property type="entry name" value="11-beta-HSD1"/>
    <property type="match status" value="1"/>
</dbReference>
<evidence type="ECO:0000313" key="5">
    <source>
        <dbReference type="Proteomes" id="UP000267469"/>
    </source>
</evidence>
<evidence type="ECO:0000256" key="1">
    <source>
        <dbReference type="ARBA" id="ARBA00006484"/>
    </source>
</evidence>
<dbReference type="Pfam" id="PF00106">
    <property type="entry name" value="adh_short"/>
    <property type="match status" value="1"/>
</dbReference>
<comment type="caution">
    <text evidence="4">The sequence shown here is derived from an EMBL/GenBank/DDBJ whole genome shotgun (WGS) entry which is preliminary data.</text>
</comment>
<dbReference type="AlphaFoldDB" id="A0A3N0EBB5"/>
<evidence type="ECO:0000256" key="2">
    <source>
        <dbReference type="ARBA" id="ARBA00023002"/>
    </source>
</evidence>
<keyword evidence="5" id="KW-1185">Reference proteome</keyword>
<dbReference type="InterPro" id="IPR036291">
    <property type="entry name" value="NAD(P)-bd_dom_sf"/>
</dbReference>
<dbReference type="PANTHER" id="PTHR43086:SF3">
    <property type="entry name" value="NADP-DEPENDENT 3-HYDROXY ACID DEHYDROGENASE YDFG"/>
    <property type="match status" value="1"/>
</dbReference>
<name>A0A3N0EBB5_SINP1</name>
<proteinExistence type="inferred from homology"/>
<dbReference type="PRINTS" id="PR00080">
    <property type="entry name" value="SDRFAMILY"/>
</dbReference>
<organism evidence="4 5">
    <name type="scientific">Sinomicrobium pectinilyticum</name>
    <dbReference type="NCBI Taxonomy" id="1084421"/>
    <lineage>
        <taxon>Bacteria</taxon>
        <taxon>Pseudomonadati</taxon>
        <taxon>Bacteroidota</taxon>
        <taxon>Flavobacteriia</taxon>
        <taxon>Flavobacteriales</taxon>
        <taxon>Flavobacteriaceae</taxon>
        <taxon>Sinomicrobium</taxon>
    </lineage>
</organism>
<dbReference type="OrthoDB" id="9808814at2"/>
<sequence>MRYQNTFTVITGASQGLGKALAGVCARQGRNLILISLPGEHIHLTAKELMRQHAVEVICLETDLTLEENISEMVSSIKKYNINILINNAGIGGTKKFMDADLAYINGILQLNMKSLVILTHQLLPILKKQKQSYILNISSLAAFSPMPYKTVYPATKAFVYSFSRGLNAELKESNIHVAVAHPGGMPTNGDTTKRINTHSKFIRFSILSAETTAAICMEKLLQGENIIIPGKMNRFSSILQKFMPVDLQLRIFSTKLQRELQQ</sequence>
<dbReference type="SUPFAM" id="SSF51735">
    <property type="entry name" value="NAD(P)-binding Rossmann-fold domains"/>
    <property type="match status" value="1"/>
</dbReference>
<gene>
    <name evidence="4" type="ORF">ED312_12675</name>
</gene>
<dbReference type="InterPro" id="IPR002347">
    <property type="entry name" value="SDR_fam"/>
</dbReference>
<comment type="similarity">
    <text evidence="1 3">Belongs to the short-chain dehydrogenases/reductases (SDR) family.</text>
</comment>
<dbReference type="PRINTS" id="PR00081">
    <property type="entry name" value="GDHRDH"/>
</dbReference>
<keyword evidence="2" id="KW-0560">Oxidoreductase</keyword>
<dbReference type="Gene3D" id="3.40.50.720">
    <property type="entry name" value="NAD(P)-binding Rossmann-like Domain"/>
    <property type="match status" value="1"/>
</dbReference>
<protein>
    <submittedName>
        <fullName evidence="4">SDR family NAD(P)-dependent oxidoreductase</fullName>
    </submittedName>
</protein>
<evidence type="ECO:0000256" key="3">
    <source>
        <dbReference type="RuleBase" id="RU000363"/>
    </source>
</evidence>
<dbReference type="GO" id="GO:0016491">
    <property type="term" value="F:oxidoreductase activity"/>
    <property type="evidence" value="ECO:0007669"/>
    <property type="project" value="UniProtKB-KW"/>
</dbReference>
<evidence type="ECO:0000313" key="4">
    <source>
        <dbReference type="EMBL" id="RNL85135.1"/>
    </source>
</evidence>